<dbReference type="GO" id="GO:0006289">
    <property type="term" value="P:nucleotide-excision repair"/>
    <property type="evidence" value="ECO:0007669"/>
    <property type="project" value="InterPro"/>
</dbReference>
<organism evidence="2 3">
    <name type="scientific">Meganyctiphanes norvegica</name>
    <name type="common">Northern krill</name>
    <name type="synonym">Thysanopoda norvegica</name>
    <dbReference type="NCBI Taxonomy" id="48144"/>
    <lineage>
        <taxon>Eukaryota</taxon>
        <taxon>Metazoa</taxon>
        <taxon>Ecdysozoa</taxon>
        <taxon>Arthropoda</taxon>
        <taxon>Crustacea</taxon>
        <taxon>Multicrustacea</taxon>
        <taxon>Malacostraca</taxon>
        <taxon>Eumalacostraca</taxon>
        <taxon>Eucarida</taxon>
        <taxon>Euphausiacea</taxon>
        <taxon>Euphausiidae</taxon>
        <taxon>Meganyctiphanes</taxon>
    </lineage>
</organism>
<name>A0AAV2Q9X4_MEGNR</name>
<dbReference type="NCBIfam" id="TIGR00622">
    <property type="entry name" value="ssl1"/>
    <property type="match status" value="1"/>
</dbReference>
<dbReference type="InterPro" id="IPR012170">
    <property type="entry name" value="TFIIH_SSL1/p44"/>
</dbReference>
<dbReference type="AlphaFoldDB" id="A0AAV2Q9X4"/>
<evidence type="ECO:0000256" key="1">
    <source>
        <dbReference type="SAM" id="Phobius"/>
    </source>
</evidence>
<gene>
    <name evidence="2" type="ORF">MNOR_LOCUS10389</name>
</gene>
<dbReference type="GO" id="GO:0000439">
    <property type="term" value="C:transcription factor TFIIH core complex"/>
    <property type="evidence" value="ECO:0007669"/>
    <property type="project" value="InterPro"/>
</dbReference>
<dbReference type="PANTHER" id="PTHR12695">
    <property type="entry name" value="GENERAL TRANSCRIPTION FACTOR IIH SUBUNIT 2"/>
    <property type="match status" value="1"/>
</dbReference>
<keyword evidence="1" id="KW-1133">Transmembrane helix</keyword>
<dbReference type="GO" id="GO:0005675">
    <property type="term" value="C:transcription factor TFIIH holo complex"/>
    <property type="evidence" value="ECO:0007669"/>
    <property type="project" value="TreeGrafter"/>
</dbReference>
<evidence type="ECO:0008006" key="4">
    <source>
        <dbReference type="Google" id="ProtNLM"/>
    </source>
</evidence>
<sequence length="387" mass="44801">MARINESHSKYVQRTTFDNIDDKCIHKRILEDAKKKMEGRIRKDVQLFKKKKKKELDKGENVVGQIRSLFLITPDLSNVKNTNRKSYIMIICMLCIIGTFYFYEHCSNHFLGICTPKNNSGQIKSNLDKCPQGHILQERKTPLMEVRNENNNFTEKSWISICKKIDRVDFLIFASFFESDFGILRENEAKIKIYTRGFLANFDIFKIIILDPKRKGTKPHNSLYVAELIREHLEPPPASIKMEHTLIKVGFPHQSSAEARSSLCMCHLDNKPLLNTRGYYCPHCSAKYCDLPAECRVCGLMLVTAPHLARSYRHKFLHKFKHIPQVDIMSKACNFCKTSLRNTVSKIWHTYSQEFSLSCSNNLTTNQQSPPNMPCSRSTIKCDFNTS</sequence>
<keyword evidence="1" id="KW-0812">Transmembrane</keyword>
<keyword evidence="3" id="KW-1185">Reference proteome</keyword>
<accession>A0AAV2Q9X4</accession>
<evidence type="ECO:0000313" key="2">
    <source>
        <dbReference type="EMBL" id="CAL4077373.1"/>
    </source>
</evidence>
<dbReference type="PANTHER" id="PTHR12695:SF2">
    <property type="entry name" value="GENERAL TRANSCRIPTION FACTOR IIH SUBUNIT 2-RELATED"/>
    <property type="match status" value="1"/>
</dbReference>
<comment type="caution">
    <text evidence="2">The sequence shown here is derived from an EMBL/GenBank/DDBJ whole genome shotgun (WGS) entry which is preliminary data.</text>
</comment>
<evidence type="ECO:0000313" key="3">
    <source>
        <dbReference type="Proteomes" id="UP001497623"/>
    </source>
</evidence>
<reference evidence="2 3" key="1">
    <citation type="submission" date="2024-05" db="EMBL/GenBank/DDBJ databases">
        <authorList>
            <person name="Wallberg A."/>
        </authorList>
    </citation>
    <scope>NUCLEOTIDE SEQUENCE [LARGE SCALE GENOMIC DNA]</scope>
</reference>
<feature type="non-terminal residue" evidence="2">
    <location>
        <position position="387"/>
    </location>
</feature>
<dbReference type="GO" id="GO:0006357">
    <property type="term" value="P:regulation of transcription by RNA polymerase II"/>
    <property type="evidence" value="ECO:0007669"/>
    <property type="project" value="TreeGrafter"/>
</dbReference>
<feature type="transmembrane region" description="Helical" evidence="1">
    <location>
        <begin position="86"/>
        <end position="103"/>
    </location>
</feature>
<proteinExistence type="predicted"/>
<keyword evidence="1" id="KW-0472">Membrane</keyword>
<dbReference type="Proteomes" id="UP001497623">
    <property type="component" value="Unassembled WGS sequence"/>
</dbReference>
<protein>
    <recommendedName>
        <fullName evidence="4">C2H2-type domain-containing protein</fullName>
    </recommendedName>
</protein>
<dbReference type="EMBL" id="CAXKWB010005226">
    <property type="protein sequence ID" value="CAL4077373.1"/>
    <property type="molecule type" value="Genomic_DNA"/>
</dbReference>
<dbReference type="GO" id="GO:0006351">
    <property type="term" value="P:DNA-templated transcription"/>
    <property type="evidence" value="ECO:0007669"/>
    <property type="project" value="InterPro"/>
</dbReference>